<name>A0A9X4RLH0_9BACT</name>
<evidence type="ECO:0000313" key="2">
    <source>
        <dbReference type="Proteomes" id="UP001154240"/>
    </source>
</evidence>
<dbReference type="AlphaFoldDB" id="A0A9X4RLH0"/>
<keyword evidence="2" id="KW-1185">Reference proteome</keyword>
<reference evidence="1" key="1">
    <citation type="journal article" date="2022" name="bioRxiv">
        <title>Thiovibrio frasassiensisgen. nov., sp. nov., an autotrophic, elemental sulfur disproportionating bacterium isolated from sulfidic karst sediment, and proposal of Thiovibrionaceae fam. nov.</title>
        <authorList>
            <person name="Aronson H."/>
            <person name="Thomas C."/>
            <person name="Bhattacharyya M."/>
            <person name="Eckstein S."/>
            <person name="Jensen S."/>
            <person name="Barco R."/>
            <person name="Macalady J."/>
            <person name="Amend J."/>
        </authorList>
    </citation>
    <scope>NUCLEOTIDE SEQUENCE</scope>
    <source>
        <strain evidence="1">RS19-109</strain>
    </source>
</reference>
<comment type="caution">
    <text evidence="1">The sequence shown here is derived from an EMBL/GenBank/DDBJ whole genome shotgun (WGS) entry which is preliminary data.</text>
</comment>
<organism evidence="1 2">
    <name type="scientific">Thiovibrio frasassiensis</name>
    <dbReference type="NCBI Taxonomy" id="2984131"/>
    <lineage>
        <taxon>Bacteria</taxon>
        <taxon>Pseudomonadati</taxon>
        <taxon>Thermodesulfobacteriota</taxon>
        <taxon>Desulfobulbia</taxon>
        <taxon>Desulfobulbales</taxon>
        <taxon>Thiovibrionaceae</taxon>
        <taxon>Thiovibrio</taxon>
    </lineage>
</organism>
<dbReference type="RefSeq" id="WP_307633075.1">
    <property type="nucleotide sequence ID" value="NZ_JAPHEH010000001.1"/>
</dbReference>
<evidence type="ECO:0000313" key="1">
    <source>
        <dbReference type="EMBL" id="MDG4476106.1"/>
    </source>
</evidence>
<evidence type="ECO:0008006" key="3">
    <source>
        <dbReference type="Google" id="ProtNLM"/>
    </source>
</evidence>
<protein>
    <recommendedName>
        <fullName evidence="3">PilZ domain-containing protein</fullName>
    </recommendedName>
</protein>
<dbReference type="EMBL" id="JAPHEH010000001">
    <property type="protein sequence ID" value="MDG4476106.1"/>
    <property type="molecule type" value="Genomic_DNA"/>
</dbReference>
<reference evidence="1" key="2">
    <citation type="submission" date="2022-10" db="EMBL/GenBank/DDBJ databases">
        <authorList>
            <person name="Aronson H.S."/>
        </authorList>
    </citation>
    <scope>NUCLEOTIDE SEQUENCE</scope>
    <source>
        <strain evidence="1">RS19-109</strain>
    </source>
</reference>
<accession>A0A9X4RLH0</accession>
<proteinExistence type="predicted"/>
<sequence length="159" mass="17732">MDHQQWSDLGLPGLREDPDDVIVVCALYRTGGVLKKIGGTRMAENRESRRCRRFPVKGGVIALDSVYGEIIEMSFGGLSFRYTAYDDMTTEPAEFGIIFGGEKLFFENLPLTNVSDIVMDAEEGEGAGEVRRRGMAFGELVPEQVVTLARFIKEFSLKQ</sequence>
<dbReference type="Proteomes" id="UP001154240">
    <property type="component" value="Unassembled WGS sequence"/>
</dbReference>
<gene>
    <name evidence="1" type="ORF">OLX77_08055</name>
</gene>